<evidence type="ECO:0000256" key="5">
    <source>
        <dbReference type="ARBA" id="ARBA00022989"/>
    </source>
</evidence>
<dbReference type="Proteomes" id="UP001589619">
    <property type="component" value="Unassembled WGS sequence"/>
</dbReference>
<dbReference type="InterPro" id="IPR035906">
    <property type="entry name" value="MetI-like_sf"/>
</dbReference>
<reference evidence="9 10" key="1">
    <citation type="submission" date="2024-09" db="EMBL/GenBank/DDBJ databases">
        <authorList>
            <person name="Sun Q."/>
            <person name="Mori K."/>
        </authorList>
    </citation>
    <scope>NUCLEOTIDE SEQUENCE [LARGE SCALE GENOMIC DNA]</scope>
    <source>
        <strain evidence="9 10">JCM 12520</strain>
    </source>
</reference>
<evidence type="ECO:0000259" key="8">
    <source>
        <dbReference type="PROSITE" id="PS50928"/>
    </source>
</evidence>
<comment type="subcellular location">
    <subcellularLocation>
        <location evidence="1 7">Cell membrane</location>
        <topology evidence="1 7">Multi-pass membrane protein</topology>
    </subcellularLocation>
</comment>
<keyword evidence="10" id="KW-1185">Reference proteome</keyword>
<evidence type="ECO:0000256" key="6">
    <source>
        <dbReference type="ARBA" id="ARBA00023136"/>
    </source>
</evidence>
<dbReference type="PANTHER" id="PTHR43744">
    <property type="entry name" value="ABC TRANSPORTER PERMEASE PROTEIN MG189-RELATED-RELATED"/>
    <property type="match status" value="1"/>
</dbReference>
<sequence>MKAAIVLRYLLLIAASVVFAFPLYWMVTGSVKPMLSIWSMPPEWFPKHWQWTHYEKLFGELPTLRWMWNSIFTGVLAVLFILLFCSMAGYAFAKKTFPGRDLLFFIIIATMMMPHQVILVPLYILISDMNLLDTYGGVILPVIGYPFGVFLIRQFVRYIPDELFQAAKVDGAKEIRIFVQIVLPLIGPALGALAIFSFLYVWNDYLWQLIVLQSDGMKTLPLGISTLIRHESSVNYGLAMAGGTVAAVPLILFFLLFQRSFIRGITLGTDK</sequence>
<comment type="caution">
    <text evidence="9">The sequence shown here is derived from an EMBL/GenBank/DDBJ whole genome shotgun (WGS) entry which is preliminary data.</text>
</comment>
<evidence type="ECO:0000256" key="1">
    <source>
        <dbReference type="ARBA" id="ARBA00004651"/>
    </source>
</evidence>
<dbReference type="SUPFAM" id="SSF161098">
    <property type="entry name" value="MetI-like"/>
    <property type="match status" value="1"/>
</dbReference>
<evidence type="ECO:0000256" key="4">
    <source>
        <dbReference type="ARBA" id="ARBA00022692"/>
    </source>
</evidence>
<keyword evidence="5 7" id="KW-1133">Transmembrane helix</keyword>
<feature type="transmembrane region" description="Helical" evidence="7">
    <location>
        <begin position="102"/>
        <end position="126"/>
    </location>
</feature>
<evidence type="ECO:0000256" key="3">
    <source>
        <dbReference type="ARBA" id="ARBA00022475"/>
    </source>
</evidence>
<keyword evidence="3" id="KW-1003">Cell membrane</keyword>
<evidence type="ECO:0000313" key="10">
    <source>
        <dbReference type="Proteomes" id="UP001589619"/>
    </source>
</evidence>
<evidence type="ECO:0000313" key="9">
    <source>
        <dbReference type="EMBL" id="MFB9756313.1"/>
    </source>
</evidence>
<dbReference type="Gene3D" id="1.10.3720.10">
    <property type="entry name" value="MetI-like"/>
    <property type="match status" value="1"/>
</dbReference>
<dbReference type="InterPro" id="IPR000515">
    <property type="entry name" value="MetI-like"/>
</dbReference>
<feature type="transmembrane region" description="Helical" evidence="7">
    <location>
        <begin position="66"/>
        <end position="90"/>
    </location>
</feature>
<feature type="transmembrane region" description="Helical" evidence="7">
    <location>
        <begin position="177"/>
        <end position="202"/>
    </location>
</feature>
<keyword evidence="2 7" id="KW-0813">Transport</keyword>
<protein>
    <submittedName>
        <fullName evidence="9">Carbohydrate ABC transporter permease</fullName>
    </submittedName>
</protein>
<name>A0ABV5W739_9BACL</name>
<dbReference type="EMBL" id="JBHMAG010000022">
    <property type="protein sequence ID" value="MFB9756313.1"/>
    <property type="molecule type" value="Genomic_DNA"/>
</dbReference>
<feature type="domain" description="ABC transmembrane type-1" evidence="8">
    <location>
        <begin position="67"/>
        <end position="257"/>
    </location>
</feature>
<evidence type="ECO:0000256" key="7">
    <source>
        <dbReference type="RuleBase" id="RU363032"/>
    </source>
</evidence>
<dbReference type="Pfam" id="PF00528">
    <property type="entry name" value="BPD_transp_1"/>
    <property type="match status" value="1"/>
</dbReference>
<keyword evidence="4 7" id="KW-0812">Transmembrane</keyword>
<gene>
    <name evidence="9" type="ORF">ACFFNY_32455</name>
</gene>
<dbReference type="CDD" id="cd06261">
    <property type="entry name" value="TM_PBP2"/>
    <property type="match status" value="1"/>
</dbReference>
<dbReference type="PROSITE" id="PS50928">
    <property type="entry name" value="ABC_TM1"/>
    <property type="match status" value="1"/>
</dbReference>
<feature type="transmembrane region" description="Helical" evidence="7">
    <location>
        <begin position="138"/>
        <end position="156"/>
    </location>
</feature>
<comment type="similarity">
    <text evidence="7">Belongs to the binding-protein-dependent transport system permease family.</text>
</comment>
<evidence type="ECO:0000256" key="2">
    <source>
        <dbReference type="ARBA" id="ARBA00022448"/>
    </source>
</evidence>
<dbReference type="PANTHER" id="PTHR43744:SF12">
    <property type="entry name" value="ABC TRANSPORTER PERMEASE PROTEIN MG189-RELATED"/>
    <property type="match status" value="1"/>
</dbReference>
<dbReference type="RefSeq" id="WP_344917363.1">
    <property type="nucleotide sequence ID" value="NZ_BAAAYO010000021.1"/>
</dbReference>
<feature type="transmembrane region" description="Helical" evidence="7">
    <location>
        <begin position="236"/>
        <end position="257"/>
    </location>
</feature>
<organism evidence="9 10">
    <name type="scientific">Paenibacillus hodogayensis</name>
    <dbReference type="NCBI Taxonomy" id="279208"/>
    <lineage>
        <taxon>Bacteria</taxon>
        <taxon>Bacillati</taxon>
        <taxon>Bacillota</taxon>
        <taxon>Bacilli</taxon>
        <taxon>Bacillales</taxon>
        <taxon>Paenibacillaceae</taxon>
        <taxon>Paenibacillus</taxon>
    </lineage>
</organism>
<keyword evidence="6 7" id="KW-0472">Membrane</keyword>
<accession>A0ABV5W739</accession>
<proteinExistence type="inferred from homology"/>